<keyword evidence="1" id="KW-0472">Membrane</keyword>
<proteinExistence type="predicted"/>
<feature type="transmembrane region" description="Helical" evidence="1">
    <location>
        <begin position="90"/>
        <end position="114"/>
    </location>
</feature>
<comment type="caution">
    <text evidence="2">The sequence shown here is derived from an EMBL/GenBank/DDBJ whole genome shotgun (WGS) entry which is preliminary data.</text>
</comment>
<evidence type="ECO:0000313" key="2">
    <source>
        <dbReference type="EMBL" id="MBI5248428.1"/>
    </source>
</evidence>
<evidence type="ECO:0000256" key="1">
    <source>
        <dbReference type="SAM" id="Phobius"/>
    </source>
</evidence>
<keyword evidence="1" id="KW-0812">Transmembrane</keyword>
<accession>A0A9D6YZ46</accession>
<dbReference type="AlphaFoldDB" id="A0A9D6YZ46"/>
<organism evidence="2 3">
    <name type="scientific">Desulfomonile tiedjei</name>
    <dbReference type="NCBI Taxonomy" id="2358"/>
    <lineage>
        <taxon>Bacteria</taxon>
        <taxon>Pseudomonadati</taxon>
        <taxon>Thermodesulfobacteriota</taxon>
        <taxon>Desulfomonilia</taxon>
        <taxon>Desulfomonilales</taxon>
        <taxon>Desulfomonilaceae</taxon>
        <taxon>Desulfomonile</taxon>
    </lineage>
</organism>
<evidence type="ECO:0000313" key="3">
    <source>
        <dbReference type="Proteomes" id="UP000807825"/>
    </source>
</evidence>
<dbReference type="EMBL" id="JACRDE010000089">
    <property type="protein sequence ID" value="MBI5248428.1"/>
    <property type="molecule type" value="Genomic_DNA"/>
</dbReference>
<sequence>MSNKSSELELLEKLNVDVAVIKEKLPLLDRISDCMTKLKDNCRIRHEELERARQDRHVKHEIRLAGLEAAQQVTHAIFETRHAASARQRLLFWSAVVAVATCAQVVAVIVAHFLTKM</sequence>
<gene>
    <name evidence="2" type="ORF">HY912_02940</name>
</gene>
<dbReference type="Proteomes" id="UP000807825">
    <property type="component" value="Unassembled WGS sequence"/>
</dbReference>
<keyword evidence="1" id="KW-1133">Transmembrane helix</keyword>
<reference evidence="2" key="1">
    <citation type="submission" date="2020-07" db="EMBL/GenBank/DDBJ databases">
        <title>Huge and variable diversity of episymbiotic CPR bacteria and DPANN archaea in groundwater ecosystems.</title>
        <authorList>
            <person name="He C.Y."/>
            <person name="Keren R."/>
            <person name="Whittaker M."/>
            <person name="Farag I.F."/>
            <person name="Doudna J."/>
            <person name="Cate J.H.D."/>
            <person name="Banfield J.F."/>
        </authorList>
    </citation>
    <scope>NUCLEOTIDE SEQUENCE</scope>
    <source>
        <strain evidence="2">NC_groundwater_1664_Pr3_B-0.1um_52_9</strain>
    </source>
</reference>
<protein>
    <submittedName>
        <fullName evidence="2">Uncharacterized protein</fullName>
    </submittedName>
</protein>
<name>A0A9D6YZ46_9BACT</name>